<evidence type="ECO:0000256" key="1">
    <source>
        <dbReference type="SAM" id="Coils"/>
    </source>
</evidence>
<keyword evidence="5" id="KW-1185">Reference proteome</keyword>
<feature type="transmembrane region" description="Helical" evidence="3">
    <location>
        <begin position="418"/>
        <end position="440"/>
    </location>
</feature>
<dbReference type="EMBL" id="QAYC01000019">
    <property type="protein sequence ID" value="PTW44024.1"/>
    <property type="molecule type" value="Genomic_DNA"/>
</dbReference>
<reference evidence="4 5" key="1">
    <citation type="submission" date="2018-04" db="EMBL/GenBank/DDBJ databases">
        <title>Genomic Encyclopedia of Archaeal and Bacterial Type Strains, Phase II (KMG-II): from individual species to whole genera.</title>
        <authorList>
            <person name="Goeker M."/>
        </authorList>
    </citation>
    <scope>NUCLEOTIDE SEQUENCE [LARGE SCALE GENOMIC DNA]</scope>
    <source>
        <strain evidence="4 5">DSM 19783</strain>
    </source>
</reference>
<feature type="coiled-coil region" evidence="1">
    <location>
        <begin position="321"/>
        <end position="355"/>
    </location>
</feature>
<evidence type="ECO:0000313" key="4">
    <source>
        <dbReference type="EMBL" id="PTW44024.1"/>
    </source>
</evidence>
<feature type="transmembrane region" description="Helical" evidence="3">
    <location>
        <begin position="12"/>
        <end position="35"/>
    </location>
</feature>
<dbReference type="PANTHER" id="PTHR32309">
    <property type="entry name" value="TYROSINE-PROTEIN KINASE"/>
    <property type="match status" value="1"/>
</dbReference>
<dbReference type="OrthoDB" id="8114194at2"/>
<dbReference type="Proteomes" id="UP000244037">
    <property type="component" value="Unassembled WGS sequence"/>
</dbReference>
<dbReference type="SUPFAM" id="SSF160355">
    <property type="entry name" value="Bacterial polysaccharide co-polymerase-like"/>
    <property type="match status" value="1"/>
</dbReference>
<feature type="coiled-coil region" evidence="1">
    <location>
        <begin position="159"/>
        <end position="186"/>
    </location>
</feature>
<sequence length="497" mass="54898">MNIDLQLYWRLFLRRLPVMLVFIVLGAAAGIVAALRMPETYSTSARLLVEAPQIPDSMVSSMVQTDAVEQLDIIEQRLMTRANMIDIANRFKVYPNIRQMEPDEVVAAMRSATRIRRSAGRNQATLMTISFSSEYPQVAANVVNEYVTLVLQTNAEFRQSRAENTLQFFEQEVDRLGQELDRQSAAIASFKSQNAEALPDDQTYRMGRQNLLQERLAGLMRDLKAGQAQRADVVRIFEATGRVQQGAVQTRRSPEEERLIAARAELDNAKAIYSETSPRVISLQAIVDRLEKVVTAQQEDGTGTAGAGDVSPEQAMLDATLSEIDSRLKTLQEEIDGTNSELDQLQKAISQSAANGIQLAALERDYEIIQTRYNAAVSNLNQARMSERIESTSKGQRISVIENASVPQLPSGPGRTKVMALGGGAGLGLAGAYFVLLELLNRTIRSPAELSNRFNITPITTIPYMKPPKDRTTRRQRRARAASSAGRQVPSDGVMPG</sequence>
<keyword evidence="3" id="KW-0812">Transmembrane</keyword>
<gene>
    <name evidence="4" type="ORF">C8N38_11923</name>
</gene>
<dbReference type="PANTHER" id="PTHR32309:SF31">
    <property type="entry name" value="CAPSULAR EXOPOLYSACCHARIDE FAMILY"/>
    <property type="match status" value="1"/>
</dbReference>
<proteinExistence type="predicted"/>
<comment type="caution">
    <text evidence="4">The sequence shown here is derived from an EMBL/GenBank/DDBJ whole genome shotgun (WGS) entry which is preliminary data.</text>
</comment>
<keyword evidence="1" id="KW-0175">Coiled coil</keyword>
<name>A0A8E2VIP5_9RHOB</name>
<evidence type="ECO:0000256" key="3">
    <source>
        <dbReference type="SAM" id="Phobius"/>
    </source>
</evidence>
<keyword evidence="3" id="KW-0472">Membrane</keyword>
<organism evidence="4 5">
    <name type="scientific">Rhodovulum kholense</name>
    <dbReference type="NCBI Taxonomy" id="453584"/>
    <lineage>
        <taxon>Bacteria</taxon>
        <taxon>Pseudomonadati</taxon>
        <taxon>Pseudomonadota</taxon>
        <taxon>Alphaproteobacteria</taxon>
        <taxon>Rhodobacterales</taxon>
        <taxon>Paracoccaceae</taxon>
        <taxon>Rhodovulum</taxon>
    </lineage>
</organism>
<dbReference type="InterPro" id="IPR050445">
    <property type="entry name" value="Bact_polysacc_biosynth/exp"/>
</dbReference>
<feature type="region of interest" description="Disordered" evidence="2">
    <location>
        <begin position="462"/>
        <end position="497"/>
    </location>
</feature>
<evidence type="ECO:0000313" key="5">
    <source>
        <dbReference type="Proteomes" id="UP000244037"/>
    </source>
</evidence>
<protein>
    <submittedName>
        <fullName evidence="4">Polysaccharide chain length determinant protein (PEP-CTERM system associated)</fullName>
    </submittedName>
</protein>
<keyword evidence="3" id="KW-1133">Transmembrane helix</keyword>
<dbReference type="RefSeq" id="WP_108028548.1">
    <property type="nucleotide sequence ID" value="NZ_QAYC01000019.1"/>
</dbReference>
<accession>A0A8E2VIP5</accession>
<dbReference type="AlphaFoldDB" id="A0A8E2VIP5"/>
<evidence type="ECO:0000256" key="2">
    <source>
        <dbReference type="SAM" id="MobiDB-lite"/>
    </source>
</evidence>